<dbReference type="Pfam" id="PF00045">
    <property type="entry name" value="Hemopexin"/>
    <property type="match status" value="3"/>
</dbReference>
<dbReference type="GO" id="GO:0005178">
    <property type="term" value="F:integrin binding"/>
    <property type="evidence" value="ECO:0007669"/>
    <property type="project" value="TreeGrafter"/>
</dbReference>
<evidence type="ECO:0000256" key="8">
    <source>
        <dbReference type="SAM" id="SignalP"/>
    </source>
</evidence>
<dbReference type="InterPro" id="IPR001212">
    <property type="entry name" value="Somatomedin_B_dom"/>
</dbReference>
<evidence type="ECO:0000256" key="1">
    <source>
        <dbReference type="ARBA" id="ARBA00004613"/>
    </source>
</evidence>
<reference evidence="10" key="1">
    <citation type="submission" date="2025-08" db="UniProtKB">
        <authorList>
            <consortium name="Ensembl"/>
        </authorList>
    </citation>
    <scope>IDENTIFICATION</scope>
</reference>
<dbReference type="GO" id="GO:0005615">
    <property type="term" value="C:extracellular space"/>
    <property type="evidence" value="ECO:0007669"/>
    <property type="project" value="TreeGrafter"/>
</dbReference>
<feature type="domain" description="SMB" evidence="9">
    <location>
        <begin position="18"/>
        <end position="61"/>
    </location>
</feature>
<feature type="chain" id="PRO_5034665793" evidence="8">
    <location>
        <begin position="18"/>
        <end position="571"/>
    </location>
</feature>
<keyword evidence="11" id="KW-1185">Reference proteome</keyword>
<dbReference type="GO" id="GO:0005044">
    <property type="term" value="F:scavenger receptor activity"/>
    <property type="evidence" value="ECO:0007669"/>
    <property type="project" value="InterPro"/>
</dbReference>
<evidence type="ECO:0000256" key="5">
    <source>
        <dbReference type="ARBA" id="ARBA00023157"/>
    </source>
</evidence>
<dbReference type="GO" id="GO:0030247">
    <property type="term" value="F:polysaccharide binding"/>
    <property type="evidence" value="ECO:0007669"/>
    <property type="project" value="InterPro"/>
</dbReference>
<dbReference type="Ensembl" id="ENSPCET00000017199.1">
    <property type="protein sequence ID" value="ENSPCEP00000016615.1"/>
    <property type="gene ID" value="ENSPCEG00000013047.1"/>
</dbReference>
<dbReference type="SMART" id="SM00201">
    <property type="entry name" value="SO"/>
    <property type="match status" value="1"/>
</dbReference>
<accession>A0A8C8VLE0</accession>
<dbReference type="InterPro" id="IPR000585">
    <property type="entry name" value="Hemopexin-like_dom"/>
</dbReference>
<dbReference type="GO" id="GO:0007160">
    <property type="term" value="P:cell-matrix adhesion"/>
    <property type="evidence" value="ECO:0007669"/>
    <property type="project" value="TreeGrafter"/>
</dbReference>
<feature type="repeat" description="Hemopexin" evidence="7">
    <location>
        <begin position="139"/>
        <end position="183"/>
    </location>
</feature>
<dbReference type="InterPro" id="IPR051298">
    <property type="entry name" value="Heme_transport/Cell_adhesion"/>
</dbReference>
<evidence type="ECO:0000313" key="11">
    <source>
        <dbReference type="Proteomes" id="UP000694393"/>
    </source>
</evidence>
<dbReference type="Pfam" id="PF01033">
    <property type="entry name" value="Somatomedin_B"/>
    <property type="match status" value="1"/>
</dbReference>
<evidence type="ECO:0000256" key="4">
    <source>
        <dbReference type="ARBA" id="ARBA00022737"/>
    </source>
</evidence>
<dbReference type="CDD" id="cd00094">
    <property type="entry name" value="HX"/>
    <property type="match status" value="1"/>
</dbReference>
<dbReference type="InterPro" id="IPR018486">
    <property type="entry name" value="Hemopexin_CS"/>
</dbReference>
<evidence type="ECO:0000256" key="7">
    <source>
        <dbReference type="PROSITE-ProRule" id="PRU01011"/>
    </source>
</evidence>
<dbReference type="GO" id="GO:0033627">
    <property type="term" value="P:cell adhesion mediated by integrin"/>
    <property type="evidence" value="ECO:0007669"/>
    <property type="project" value="TreeGrafter"/>
</dbReference>
<feature type="signal peptide" evidence="8">
    <location>
        <begin position="1"/>
        <end position="17"/>
    </location>
</feature>
<dbReference type="InterPro" id="IPR020436">
    <property type="entry name" value="SMB_chordata"/>
</dbReference>
<dbReference type="PROSITE" id="PS00524">
    <property type="entry name" value="SMB_1"/>
    <property type="match status" value="1"/>
</dbReference>
<dbReference type="InterPro" id="IPR036375">
    <property type="entry name" value="Hemopexin-like_dom_sf"/>
</dbReference>
<dbReference type="PANTHER" id="PTHR22917">
    <property type="entry name" value="HEMOPEXIN DOMAIN-CONTAINING PROTEIN"/>
    <property type="match status" value="1"/>
</dbReference>
<comment type="subcellular location">
    <subcellularLocation>
        <location evidence="1">Secreted</location>
    </subcellularLocation>
</comment>
<dbReference type="PROSITE" id="PS50958">
    <property type="entry name" value="SMB_2"/>
    <property type="match status" value="1"/>
</dbReference>
<dbReference type="PRINTS" id="PR00022">
    <property type="entry name" value="SOMATOMEDINB"/>
</dbReference>
<evidence type="ECO:0000256" key="6">
    <source>
        <dbReference type="ARBA" id="ARBA00023180"/>
    </source>
</evidence>
<keyword evidence="6" id="KW-0325">Glycoprotein</keyword>
<dbReference type="Gene3D" id="4.10.410.20">
    <property type="match status" value="1"/>
</dbReference>
<dbReference type="PROSITE" id="PS00024">
    <property type="entry name" value="HEMOPEXIN"/>
    <property type="match status" value="1"/>
</dbReference>
<proteinExistence type="predicted"/>
<name>A0A8C8VLE0_9SAUR</name>
<dbReference type="AlphaFoldDB" id="A0A8C8VLE0"/>
<evidence type="ECO:0000256" key="2">
    <source>
        <dbReference type="ARBA" id="ARBA00022525"/>
    </source>
</evidence>
<keyword evidence="3 8" id="KW-0732">Signal</keyword>
<reference evidence="10" key="2">
    <citation type="submission" date="2025-09" db="UniProtKB">
        <authorList>
            <consortium name="Ensembl"/>
        </authorList>
    </citation>
    <scope>IDENTIFICATION</scope>
</reference>
<dbReference type="Proteomes" id="UP000694393">
    <property type="component" value="Unplaced"/>
</dbReference>
<keyword evidence="4" id="KW-0677">Repeat</keyword>
<dbReference type="PROSITE" id="PS51642">
    <property type="entry name" value="HEMOPEXIN_2"/>
    <property type="match status" value="3"/>
</dbReference>
<dbReference type="SMART" id="SM00120">
    <property type="entry name" value="HX"/>
    <property type="match status" value="4"/>
</dbReference>
<protein>
    <submittedName>
        <fullName evidence="10">Vitronectin</fullName>
    </submittedName>
</protein>
<keyword evidence="5" id="KW-1015">Disulfide bond</keyword>
<dbReference type="GO" id="GO:0050840">
    <property type="term" value="F:extracellular matrix binding"/>
    <property type="evidence" value="ECO:0007669"/>
    <property type="project" value="TreeGrafter"/>
</dbReference>
<dbReference type="SUPFAM" id="SSF50923">
    <property type="entry name" value="Hemopexin-like domain"/>
    <property type="match status" value="2"/>
</dbReference>
<organism evidence="10 11">
    <name type="scientific">Pelusios castaneus</name>
    <name type="common">West African mud turtle</name>
    <dbReference type="NCBI Taxonomy" id="367368"/>
    <lineage>
        <taxon>Eukaryota</taxon>
        <taxon>Metazoa</taxon>
        <taxon>Chordata</taxon>
        <taxon>Craniata</taxon>
        <taxon>Vertebrata</taxon>
        <taxon>Euteleostomi</taxon>
        <taxon>Archelosauria</taxon>
        <taxon>Testudinata</taxon>
        <taxon>Testudines</taxon>
        <taxon>Pleurodira</taxon>
        <taxon>Pelomedusidae</taxon>
        <taxon>Pelusios</taxon>
    </lineage>
</organism>
<evidence type="ECO:0000256" key="3">
    <source>
        <dbReference type="ARBA" id="ARBA00022729"/>
    </source>
</evidence>
<dbReference type="InterPro" id="IPR018487">
    <property type="entry name" value="Hemopexin-like_repeat"/>
</dbReference>
<evidence type="ECO:0000259" key="9">
    <source>
        <dbReference type="PROSITE" id="PS50958"/>
    </source>
</evidence>
<keyword evidence="2" id="KW-0964">Secreted</keyword>
<dbReference type="PANTHER" id="PTHR22917:SF3">
    <property type="entry name" value="VITRONECTIN"/>
    <property type="match status" value="1"/>
</dbReference>
<dbReference type="GO" id="GO:0006955">
    <property type="term" value="P:immune response"/>
    <property type="evidence" value="ECO:0007669"/>
    <property type="project" value="InterPro"/>
</dbReference>
<sequence>MLLVPVLLLGFFCQAFAAEESCVGRCKDGFDAQRKCQCDALCTYYQSCCSDFLSTCKPKVTRGDVFAFPEDDYLDYGTNAPWGEDTELPSIGTDPTATSLDIITAPTTAVLGGPEAGTEDPALASAGEEEEEEEELCSGKPFDAFTDLKNGSLYAFRGKYFYELDEKSVRPGYPKRIRDVWGIEGPIDAAFTRINCQGKTYIFKGSQYWRFDDGALDPDYPRNISEGFEDIPEDIDAAFALPAHSSHGQERVYFFKGNHYWAYDFAKQPSRQDCEGSSPSLVFDHYALMHDDSWEDIFQLLFGSTTGDGAGGPWLVSQDWKGVPSQLDAAMAGRIYVSSRAASWSRKRKSRRYRKRLRSQRPAARSFWSWLQDESDPDSSDMDPDWLPGGSRCEPIQSVYFFVGGASQQHQLIPAAPRADLSNAPRAWPRLCRGNPGLPSRRPSLHLQFCTPGCEPWGLGLLRVPGHHTAGREPEQLRPGKEALPVSTGLQAALACALAEAWWEACGGVVLGGAGGSCALFPESDIPSFSPSDKYYRLNLQSKRVDSVRPRYPRPIARYWLGCPSRGERSV</sequence>
<dbReference type="SUPFAM" id="SSF90188">
    <property type="entry name" value="Somatomedin B domain"/>
    <property type="match status" value="1"/>
</dbReference>
<evidence type="ECO:0000313" key="10">
    <source>
        <dbReference type="Ensembl" id="ENSPCEP00000016615.1"/>
    </source>
</evidence>
<dbReference type="Gene3D" id="2.110.10.10">
    <property type="entry name" value="Hemopexin-like domain"/>
    <property type="match status" value="1"/>
</dbReference>
<feature type="repeat" description="Hemopexin" evidence="7">
    <location>
        <begin position="184"/>
        <end position="231"/>
    </location>
</feature>
<dbReference type="InterPro" id="IPR036024">
    <property type="entry name" value="Somatomedin_B-like_dom_sf"/>
</dbReference>
<feature type="repeat" description="Hemopexin" evidence="7">
    <location>
        <begin position="232"/>
        <end position="289"/>
    </location>
</feature>